<evidence type="ECO:0000259" key="13">
    <source>
        <dbReference type="PROSITE" id="PS50885"/>
    </source>
</evidence>
<dbReference type="InterPro" id="IPR036097">
    <property type="entry name" value="HisK_dim/P_sf"/>
</dbReference>
<keyword evidence="4" id="KW-0597">Phosphoprotein</keyword>
<evidence type="ECO:0000256" key="5">
    <source>
        <dbReference type="ARBA" id="ARBA00022679"/>
    </source>
</evidence>
<accession>A0A371X4M2</accession>
<evidence type="ECO:0000256" key="10">
    <source>
        <dbReference type="ARBA" id="ARBA00023136"/>
    </source>
</evidence>
<reference evidence="14 15" key="1">
    <citation type="submission" date="2018-08" db="EMBL/GenBank/DDBJ databases">
        <title>Fulvimarina sp. 85, whole genome shotgun sequence.</title>
        <authorList>
            <person name="Tuo L."/>
        </authorList>
    </citation>
    <scope>NUCLEOTIDE SEQUENCE [LARGE SCALE GENOMIC DNA]</scope>
    <source>
        <strain evidence="14 15">85</strain>
    </source>
</reference>
<evidence type="ECO:0000256" key="11">
    <source>
        <dbReference type="SAM" id="Phobius"/>
    </source>
</evidence>
<dbReference type="InterPro" id="IPR050428">
    <property type="entry name" value="TCS_sensor_his_kinase"/>
</dbReference>
<gene>
    <name evidence="14" type="ORF">DYI37_07430</name>
</gene>
<dbReference type="PROSITE" id="PS50109">
    <property type="entry name" value="HIS_KIN"/>
    <property type="match status" value="1"/>
</dbReference>
<dbReference type="PROSITE" id="PS50885">
    <property type="entry name" value="HAMP"/>
    <property type="match status" value="1"/>
</dbReference>
<feature type="domain" description="Histidine kinase" evidence="12">
    <location>
        <begin position="256"/>
        <end position="476"/>
    </location>
</feature>
<sequence>MPDLVGRLFERRYSLRRRLLAVSLGAFLVLIALLAIGIWTYARTAANETYDLLLRGAAITMLERVTMTPEGIAVDLPTSAFEILALDDRDRVFYRVIDEEGRTLTGRETLPGGWLKEGLRPVQEPFFFDADYSGEPVRFVVNGRLLPGEAEPRWVGVEIGHTREARQTMQADLMLKGIVPLAALSLAGIALGRAGISLAMRPLAGIERDIRERQPLDLEPLKAEPPREIEALIAAINGFMRRLVQSRKQAETFIADVAHQTRTSLSMLQAHLEAADRGGQLDAENLAKAREQVGRTVRMTNQLLSHAMVIHRGDREMFEKVELKPLILRLLEEIVRNDRAERIEFGVDLPAGGPVPVVEGDAIAIREALRNLVDNALRHGPADNEITIGLSPVGAGAGSGDRPAAYDLRVEDRGPGVPEGEKARVVERFYSSGEKGGSGVGLAIVAAVAASHGGRFELRDAEPHGLVCVMRLPVVQSRDGGEGRGRSAGEGA</sequence>
<dbReference type="InterPro" id="IPR003660">
    <property type="entry name" value="HAMP_dom"/>
</dbReference>
<evidence type="ECO:0000256" key="8">
    <source>
        <dbReference type="ARBA" id="ARBA00022989"/>
    </source>
</evidence>
<keyword evidence="15" id="KW-1185">Reference proteome</keyword>
<dbReference type="PANTHER" id="PTHR45436">
    <property type="entry name" value="SENSOR HISTIDINE KINASE YKOH"/>
    <property type="match status" value="1"/>
</dbReference>
<evidence type="ECO:0000256" key="3">
    <source>
        <dbReference type="ARBA" id="ARBA00012438"/>
    </source>
</evidence>
<dbReference type="RefSeq" id="WP_116682595.1">
    <property type="nucleotide sequence ID" value="NZ_QURL01000003.1"/>
</dbReference>
<evidence type="ECO:0000259" key="12">
    <source>
        <dbReference type="PROSITE" id="PS50109"/>
    </source>
</evidence>
<dbReference type="SMART" id="SM00387">
    <property type="entry name" value="HATPase_c"/>
    <property type="match status" value="1"/>
</dbReference>
<name>A0A371X4M2_9HYPH</name>
<dbReference type="CDD" id="cd00075">
    <property type="entry name" value="HATPase"/>
    <property type="match status" value="1"/>
</dbReference>
<protein>
    <recommendedName>
        <fullName evidence="3">histidine kinase</fullName>
        <ecNumber evidence="3">2.7.13.3</ecNumber>
    </recommendedName>
</protein>
<dbReference type="SUPFAM" id="SSF47384">
    <property type="entry name" value="Homodimeric domain of signal transducing histidine kinase"/>
    <property type="match status" value="1"/>
</dbReference>
<keyword evidence="9" id="KW-0902">Two-component regulatory system</keyword>
<feature type="transmembrane region" description="Helical" evidence="11">
    <location>
        <begin position="20"/>
        <end position="42"/>
    </location>
</feature>
<dbReference type="InterPro" id="IPR005467">
    <property type="entry name" value="His_kinase_dom"/>
</dbReference>
<organism evidence="14 15">
    <name type="scientific">Fulvimarina endophytica</name>
    <dbReference type="NCBI Taxonomy" id="2293836"/>
    <lineage>
        <taxon>Bacteria</taxon>
        <taxon>Pseudomonadati</taxon>
        <taxon>Pseudomonadota</taxon>
        <taxon>Alphaproteobacteria</taxon>
        <taxon>Hyphomicrobiales</taxon>
        <taxon>Aurantimonadaceae</taxon>
        <taxon>Fulvimarina</taxon>
    </lineage>
</organism>
<dbReference type="EC" id="2.7.13.3" evidence="3"/>
<evidence type="ECO:0000256" key="1">
    <source>
        <dbReference type="ARBA" id="ARBA00000085"/>
    </source>
</evidence>
<dbReference type="InterPro" id="IPR003594">
    <property type="entry name" value="HATPase_dom"/>
</dbReference>
<evidence type="ECO:0000256" key="4">
    <source>
        <dbReference type="ARBA" id="ARBA00022553"/>
    </source>
</evidence>
<comment type="catalytic activity">
    <reaction evidence="1">
        <text>ATP + protein L-histidine = ADP + protein N-phospho-L-histidine.</text>
        <dbReference type="EC" id="2.7.13.3"/>
    </reaction>
</comment>
<dbReference type="EMBL" id="QURL01000003">
    <property type="protein sequence ID" value="RFC64178.1"/>
    <property type="molecule type" value="Genomic_DNA"/>
</dbReference>
<dbReference type="InterPro" id="IPR013727">
    <property type="entry name" value="2CSK_N"/>
</dbReference>
<dbReference type="Gene3D" id="1.10.287.130">
    <property type="match status" value="1"/>
</dbReference>
<keyword evidence="8 11" id="KW-1133">Transmembrane helix</keyword>
<dbReference type="GO" id="GO:0005886">
    <property type="term" value="C:plasma membrane"/>
    <property type="evidence" value="ECO:0007669"/>
    <property type="project" value="TreeGrafter"/>
</dbReference>
<evidence type="ECO:0000256" key="7">
    <source>
        <dbReference type="ARBA" id="ARBA00022777"/>
    </source>
</evidence>
<dbReference type="GO" id="GO:0000155">
    <property type="term" value="F:phosphorelay sensor kinase activity"/>
    <property type="evidence" value="ECO:0007669"/>
    <property type="project" value="InterPro"/>
</dbReference>
<proteinExistence type="predicted"/>
<feature type="domain" description="HAMP" evidence="13">
    <location>
        <begin position="197"/>
        <end position="248"/>
    </location>
</feature>
<dbReference type="InterPro" id="IPR036890">
    <property type="entry name" value="HATPase_C_sf"/>
</dbReference>
<dbReference type="Gene3D" id="3.30.565.10">
    <property type="entry name" value="Histidine kinase-like ATPase, C-terminal domain"/>
    <property type="match status" value="1"/>
</dbReference>
<dbReference type="Proteomes" id="UP000264310">
    <property type="component" value="Unassembled WGS sequence"/>
</dbReference>
<keyword evidence="10 11" id="KW-0472">Membrane</keyword>
<dbReference type="SUPFAM" id="SSF55874">
    <property type="entry name" value="ATPase domain of HSP90 chaperone/DNA topoisomerase II/histidine kinase"/>
    <property type="match status" value="1"/>
</dbReference>
<dbReference type="OrthoDB" id="8673316at2"/>
<evidence type="ECO:0000256" key="9">
    <source>
        <dbReference type="ARBA" id="ARBA00023012"/>
    </source>
</evidence>
<dbReference type="PANTHER" id="PTHR45436:SF1">
    <property type="entry name" value="SENSOR PROTEIN QSEC"/>
    <property type="match status" value="1"/>
</dbReference>
<dbReference type="AlphaFoldDB" id="A0A371X4M2"/>
<evidence type="ECO:0000256" key="2">
    <source>
        <dbReference type="ARBA" id="ARBA00004370"/>
    </source>
</evidence>
<evidence type="ECO:0000313" key="15">
    <source>
        <dbReference type="Proteomes" id="UP000264310"/>
    </source>
</evidence>
<dbReference type="Pfam" id="PF02518">
    <property type="entry name" value="HATPase_c"/>
    <property type="match status" value="1"/>
</dbReference>
<comment type="subcellular location">
    <subcellularLocation>
        <location evidence="2">Membrane</location>
    </subcellularLocation>
</comment>
<keyword evidence="6 11" id="KW-0812">Transmembrane</keyword>
<keyword evidence="5" id="KW-0808">Transferase</keyword>
<comment type="caution">
    <text evidence="14">The sequence shown here is derived from an EMBL/GenBank/DDBJ whole genome shotgun (WGS) entry which is preliminary data.</text>
</comment>
<evidence type="ECO:0000313" key="14">
    <source>
        <dbReference type="EMBL" id="RFC64178.1"/>
    </source>
</evidence>
<dbReference type="PRINTS" id="PR00344">
    <property type="entry name" value="BCTRLSENSOR"/>
</dbReference>
<dbReference type="SMART" id="SM00388">
    <property type="entry name" value="HisKA"/>
    <property type="match status" value="1"/>
</dbReference>
<dbReference type="InterPro" id="IPR004358">
    <property type="entry name" value="Sig_transdc_His_kin-like_C"/>
</dbReference>
<evidence type="ECO:0000256" key="6">
    <source>
        <dbReference type="ARBA" id="ARBA00022692"/>
    </source>
</evidence>
<dbReference type="Pfam" id="PF08521">
    <property type="entry name" value="2CSK_N"/>
    <property type="match status" value="1"/>
</dbReference>
<dbReference type="InterPro" id="IPR003661">
    <property type="entry name" value="HisK_dim/P_dom"/>
</dbReference>
<keyword evidence="7 14" id="KW-0418">Kinase</keyword>
<dbReference type="CDD" id="cd00082">
    <property type="entry name" value="HisKA"/>
    <property type="match status" value="1"/>
</dbReference>